<organism evidence="6 7">
    <name type="scientific">Nocardia flavorosea</name>
    <dbReference type="NCBI Taxonomy" id="53429"/>
    <lineage>
        <taxon>Bacteria</taxon>
        <taxon>Bacillati</taxon>
        <taxon>Actinomycetota</taxon>
        <taxon>Actinomycetes</taxon>
        <taxon>Mycobacteriales</taxon>
        <taxon>Nocardiaceae</taxon>
        <taxon>Nocardia</taxon>
    </lineage>
</organism>
<dbReference type="PROSITE" id="PS51635">
    <property type="entry name" value="PNPLA"/>
    <property type="match status" value="1"/>
</dbReference>
<dbReference type="Pfam" id="PF01734">
    <property type="entry name" value="Patatin"/>
    <property type="match status" value="1"/>
</dbReference>
<dbReference type="InterPro" id="IPR050301">
    <property type="entry name" value="NTE"/>
</dbReference>
<feature type="active site" description="Nucleophile" evidence="4">
    <location>
        <position position="86"/>
    </location>
</feature>
<evidence type="ECO:0000256" key="2">
    <source>
        <dbReference type="ARBA" id="ARBA00022963"/>
    </source>
</evidence>
<dbReference type="AlphaFoldDB" id="A0A846YAY4"/>
<dbReference type="GO" id="GO:0016787">
    <property type="term" value="F:hydrolase activity"/>
    <property type="evidence" value="ECO:0007669"/>
    <property type="project" value="UniProtKB-UniRule"/>
</dbReference>
<gene>
    <name evidence="6" type="ORF">HGA15_11500</name>
</gene>
<evidence type="ECO:0000313" key="7">
    <source>
        <dbReference type="Proteomes" id="UP000570678"/>
    </source>
</evidence>
<dbReference type="PANTHER" id="PTHR14226">
    <property type="entry name" value="NEUROPATHY TARGET ESTERASE/SWISS CHEESE D.MELANOGASTER"/>
    <property type="match status" value="1"/>
</dbReference>
<keyword evidence="1 4" id="KW-0378">Hydrolase</keyword>
<evidence type="ECO:0000256" key="4">
    <source>
        <dbReference type="PROSITE-ProRule" id="PRU01161"/>
    </source>
</evidence>
<name>A0A846YAY4_9NOCA</name>
<feature type="short sequence motif" description="GXGXXG" evidence="4">
    <location>
        <begin position="55"/>
        <end position="60"/>
    </location>
</feature>
<dbReference type="Proteomes" id="UP000570678">
    <property type="component" value="Unassembled WGS sequence"/>
</dbReference>
<feature type="active site" description="Proton acceptor" evidence="4">
    <location>
        <position position="209"/>
    </location>
</feature>
<evidence type="ECO:0000259" key="5">
    <source>
        <dbReference type="PROSITE" id="PS51635"/>
    </source>
</evidence>
<keyword evidence="3 4" id="KW-0443">Lipid metabolism</keyword>
<proteinExistence type="predicted"/>
<dbReference type="SUPFAM" id="SSF52151">
    <property type="entry name" value="FabD/lysophospholipase-like"/>
    <property type="match status" value="1"/>
</dbReference>
<dbReference type="InterPro" id="IPR016035">
    <property type="entry name" value="Acyl_Trfase/lysoPLipase"/>
</dbReference>
<evidence type="ECO:0000256" key="1">
    <source>
        <dbReference type="ARBA" id="ARBA00022801"/>
    </source>
</evidence>
<accession>A0A846YAY4</accession>
<dbReference type="EMBL" id="JAAXOT010000005">
    <property type="protein sequence ID" value="NKY56766.1"/>
    <property type="molecule type" value="Genomic_DNA"/>
</dbReference>
<sequence length="336" mass="35658">MHSVAERVRGRDHAPAPAYGDLVSAALPTVAEVIRGRFASSRRADGHRLVLVIEGGGSRGVYSSGMVHALEDLGLARIFDAVYGTSAGAINAAWLLCGRAGRGLQAWTDAAIMRRAIDPARMLRGRPAFDLNYLVHKVYDGLHPMDFPAILANETTFHPIATDIQTGLPVDLHPYIVDKTTLKTALRASSGLPLLAGPPVALGGRRYFDGGLSETVPLRSALKAGATHALILRTRRADEHRPPPPRLHDLVGGTYMRFTAPGAYRAWKQRPGQQALEDGVIAGMGAAAHQIHPPAGSPDISSVETDPGILARGMEIGRRAVADFVAALSPVAAEPS</sequence>
<feature type="domain" description="PNPLA" evidence="5">
    <location>
        <begin position="51"/>
        <end position="222"/>
    </location>
</feature>
<reference evidence="6 7" key="1">
    <citation type="submission" date="2020-04" db="EMBL/GenBank/DDBJ databases">
        <title>MicrobeNet Type strains.</title>
        <authorList>
            <person name="Nicholson A.C."/>
        </authorList>
    </citation>
    <scope>NUCLEOTIDE SEQUENCE [LARGE SCALE GENOMIC DNA]</scope>
    <source>
        <strain evidence="6 7">JCM 3332</strain>
    </source>
</reference>
<dbReference type="CDD" id="cd07208">
    <property type="entry name" value="Pat_hypo_Ecoli_yjju_like"/>
    <property type="match status" value="1"/>
</dbReference>
<dbReference type="GO" id="GO:0016042">
    <property type="term" value="P:lipid catabolic process"/>
    <property type="evidence" value="ECO:0007669"/>
    <property type="project" value="UniProtKB-UniRule"/>
</dbReference>
<dbReference type="Gene3D" id="3.40.1090.10">
    <property type="entry name" value="Cytosolic phospholipase A2 catalytic domain"/>
    <property type="match status" value="2"/>
</dbReference>
<comment type="caution">
    <text evidence="6">The sequence shown here is derived from an EMBL/GenBank/DDBJ whole genome shotgun (WGS) entry which is preliminary data.</text>
</comment>
<dbReference type="InterPro" id="IPR002641">
    <property type="entry name" value="PNPLA_dom"/>
</dbReference>
<keyword evidence="2 4" id="KW-0442">Lipid degradation</keyword>
<evidence type="ECO:0000256" key="3">
    <source>
        <dbReference type="ARBA" id="ARBA00023098"/>
    </source>
</evidence>
<evidence type="ECO:0000313" key="6">
    <source>
        <dbReference type="EMBL" id="NKY56766.1"/>
    </source>
</evidence>
<dbReference type="PANTHER" id="PTHR14226:SF64">
    <property type="entry name" value="PNPLA DOMAIN-CONTAINING PROTEIN"/>
    <property type="match status" value="1"/>
</dbReference>
<dbReference type="InterPro" id="IPR037483">
    <property type="entry name" value="YjjU-like"/>
</dbReference>
<feature type="short sequence motif" description="GXSXG" evidence="4">
    <location>
        <begin position="84"/>
        <end position="88"/>
    </location>
</feature>
<keyword evidence="7" id="KW-1185">Reference proteome</keyword>
<feature type="short sequence motif" description="DGA/G" evidence="4">
    <location>
        <begin position="209"/>
        <end position="211"/>
    </location>
</feature>
<protein>
    <submittedName>
        <fullName evidence="6">Patatin family protein</fullName>
    </submittedName>
</protein>